<evidence type="ECO:0000256" key="3">
    <source>
        <dbReference type="ARBA" id="ARBA00022821"/>
    </source>
</evidence>
<evidence type="ECO:0000313" key="7">
    <source>
        <dbReference type="EMBL" id="WOK91743.1"/>
    </source>
</evidence>
<evidence type="ECO:0000256" key="2">
    <source>
        <dbReference type="ARBA" id="ARBA00022475"/>
    </source>
</evidence>
<keyword evidence="5" id="KW-0812">Transmembrane</keyword>
<feature type="compositionally biased region" description="Basic and acidic residues" evidence="4">
    <location>
        <begin position="190"/>
        <end position="200"/>
    </location>
</feature>
<evidence type="ECO:0000259" key="6">
    <source>
        <dbReference type="Pfam" id="PF00011"/>
    </source>
</evidence>
<feature type="region of interest" description="Disordered" evidence="4">
    <location>
        <begin position="104"/>
        <end position="234"/>
    </location>
</feature>
<keyword evidence="3" id="KW-0611">Plant defense</keyword>
<keyword evidence="5" id="KW-0472">Membrane</keyword>
<reference evidence="7 8" key="1">
    <citation type="submission" date="2023-10" db="EMBL/GenBank/DDBJ databases">
        <title>Chromosome-scale genome assembly provides insights into flower coloration mechanisms of Canna indica.</title>
        <authorList>
            <person name="Li C."/>
        </authorList>
    </citation>
    <scope>NUCLEOTIDE SEQUENCE [LARGE SCALE GENOMIC DNA]</scope>
    <source>
        <tissue evidence="7">Flower</tissue>
    </source>
</reference>
<evidence type="ECO:0000256" key="1">
    <source>
        <dbReference type="ARBA" id="ARBA00004162"/>
    </source>
</evidence>
<feature type="transmembrane region" description="Helical" evidence="5">
    <location>
        <begin position="20"/>
        <end position="37"/>
    </location>
</feature>
<proteinExistence type="predicted"/>
<dbReference type="InterPro" id="IPR008978">
    <property type="entry name" value="HSP20-like_chaperone"/>
</dbReference>
<dbReference type="CDD" id="cd06464">
    <property type="entry name" value="ACD_sHsps-like"/>
    <property type="match status" value="1"/>
</dbReference>
<dbReference type="EMBL" id="CP136890">
    <property type="protein sequence ID" value="WOK91743.1"/>
    <property type="molecule type" value="Genomic_DNA"/>
</dbReference>
<keyword evidence="5" id="KW-1133">Transmembrane helix</keyword>
<accession>A0AAQ3JL35</accession>
<dbReference type="GO" id="GO:0034605">
    <property type="term" value="P:cellular response to heat"/>
    <property type="evidence" value="ECO:0007669"/>
    <property type="project" value="TreeGrafter"/>
</dbReference>
<keyword evidence="2" id="KW-1003">Cell membrane</keyword>
<protein>
    <recommendedName>
        <fullName evidence="6">SHSP domain-containing protein</fullName>
    </recommendedName>
</protein>
<feature type="compositionally biased region" description="Basic and acidic residues" evidence="4">
    <location>
        <begin position="211"/>
        <end position="223"/>
    </location>
</feature>
<evidence type="ECO:0000313" key="8">
    <source>
        <dbReference type="Proteomes" id="UP001327560"/>
    </source>
</evidence>
<keyword evidence="8" id="KW-1185">Reference proteome</keyword>
<evidence type="ECO:0000256" key="4">
    <source>
        <dbReference type="SAM" id="MobiDB-lite"/>
    </source>
</evidence>
<dbReference type="Pfam" id="PF00011">
    <property type="entry name" value="HSP20"/>
    <property type="match status" value="1"/>
</dbReference>
<gene>
    <name evidence="7" type="ORF">Cni_G00434</name>
</gene>
<comment type="subcellular location">
    <subcellularLocation>
        <location evidence="1">Cell membrane</location>
        <topology evidence="1">Single-pass membrane protein</topology>
    </subcellularLocation>
</comment>
<dbReference type="PANTHER" id="PTHR43670">
    <property type="entry name" value="HEAT SHOCK PROTEIN 26"/>
    <property type="match status" value="1"/>
</dbReference>
<feature type="domain" description="SHSP" evidence="6">
    <location>
        <begin position="33"/>
        <end position="106"/>
    </location>
</feature>
<dbReference type="SUPFAM" id="SSF49764">
    <property type="entry name" value="HSP20-like chaperones"/>
    <property type="match status" value="1"/>
</dbReference>
<feature type="compositionally biased region" description="Polar residues" evidence="4">
    <location>
        <begin position="114"/>
        <end position="129"/>
    </location>
</feature>
<organism evidence="7 8">
    <name type="scientific">Canna indica</name>
    <name type="common">Indian-shot</name>
    <dbReference type="NCBI Taxonomy" id="4628"/>
    <lineage>
        <taxon>Eukaryota</taxon>
        <taxon>Viridiplantae</taxon>
        <taxon>Streptophyta</taxon>
        <taxon>Embryophyta</taxon>
        <taxon>Tracheophyta</taxon>
        <taxon>Spermatophyta</taxon>
        <taxon>Magnoliopsida</taxon>
        <taxon>Liliopsida</taxon>
        <taxon>Zingiberales</taxon>
        <taxon>Cannaceae</taxon>
        <taxon>Canna</taxon>
    </lineage>
</organism>
<dbReference type="GO" id="GO:0006952">
    <property type="term" value="P:defense response"/>
    <property type="evidence" value="ECO:0007669"/>
    <property type="project" value="UniProtKB-KW"/>
</dbReference>
<feature type="compositionally biased region" description="Basic and acidic residues" evidence="4">
    <location>
        <begin position="131"/>
        <end position="162"/>
    </location>
</feature>
<sequence>MSPSSARLWRVTYKDTLMLNYIYISFVLIDGLIAGFKKEQLRVQIERYGRLRASGERPVDNKRWSRFRMVLTVPENCSVADVRAKFENEILYVQFRKLDVAEAPKPQPEVVQDANKTQQKSNGENSQPANAREDFAKGKEEKLQSKKEEAGKDKSSGNEKKMSPSMHTSSKHTTDDKPSDENKMTSSHASSEHTTDDKPSNRKKIVPPRASEADDKPSDEKEMATLPADGGREQTAAERMGGIATGLSQAKKTPLLNAAVASLVLVALAFYAKHNLLTTAETR</sequence>
<dbReference type="GO" id="GO:0005886">
    <property type="term" value="C:plasma membrane"/>
    <property type="evidence" value="ECO:0007669"/>
    <property type="project" value="UniProtKB-SubCell"/>
</dbReference>
<dbReference type="AlphaFoldDB" id="A0AAQ3JL35"/>
<feature type="compositionally biased region" description="Basic and acidic residues" evidence="4">
    <location>
        <begin position="172"/>
        <end position="183"/>
    </location>
</feature>
<dbReference type="Proteomes" id="UP001327560">
    <property type="component" value="Chromosome 1"/>
</dbReference>
<name>A0AAQ3JL35_9LILI</name>
<dbReference type="InterPro" id="IPR002068">
    <property type="entry name" value="A-crystallin/Hsp20_dom"/>
</dbReference>
<dbReference type="Gene3D" id="2.60.40.790">
    <property type="match status" value="1"/>
</dbReference>
<evidence type="ECO:0000256" key="5">
    <source>
        <dbReference type="SAM" id="Phobius"/>
    </source>
</evidence>
<dbReference type="PANTHER" id="PTHR43670:SF114">
    <property type="entry name" value="OS05G0592000 PROTEIN"/>
    <property type="match status" value="1"/>
</dbReference>